<reference evidence="1 2" key="2">
    <citation type="journal article" date="2021" name="Genomics">
        <title>High-quality reference genome for Clonorchis sinensis.</title>
        <authorList>
            <person name="Young N.D."/>
            <person name="Stroehlein A.J."/>
            <person name="Kinkar L."/>
            <person name="Wang T."/>
            <person name="Sohn W.M."/>
            <person name="Chang B.C.H."/>
            <person name="Kaur P."/>
            <person name="Weisz D."/>
            <person name="Dudchenko O."/>
            <person name="Aiden E.L."/>
            <person name="Korhonen P.K."/>
            <person name="Gasser R.B."/>
        </authorList>
    </citation>
    <scope>NUCLEOTIDE SEQUENCE [LARGE SCALE GENOMIC DNA]</scope>
    <source>
        <strain evidence="1">Cs-k2</strain>
    </source>
</reference>
<evidence type="ECO:0000313" key="2">
    <source>
        <dbReference type="Proteomes" id="UP000286415"/>
    </source>
</evidence>
<dbReference type="AlphaFoldDB" id="A0A419QAD7"/>
<comment type="caution">
    <text evidence="1">The sequence shown here is derived from an EMBL/GenBank/DDBJ whole genome shotgun (WGS) entry which is preliminary data.</text>
</comment>
<proteinExistence type="predicted"/>
<protein>
    <submittedName>
        <fullName evidence="1">Uncharacterized protein</fullName>
    </submittedName>
</protein>
<sequence>MCCTKAYSFFSWDDIADIAFAENSSTAHDRFRPSTSGSSGRRSPRVSVKLMFDLRPNCTKLAKYTHLQTNLVLRETHLEPS</sequence>
<gene>
    <name evidence="1" type="ORF">CSKR_107988</name>
</gene>
<reference evidence="1 2" key="1">
    <citation type="journal article" date="2018" name="Biotechnol. Adv.">
        <title>Improved genomic resources and new bioinformatic workflow for the carcinogenic parasite Clonorchis sinensis: Biotechnological implications.</title>
        <authorList>
            <person name="Wang D."/>
            <person name="Korhonen P.K."/>
            <person name="Gasser R.B."/>
            <person name="Young N.D."/>
        </authorList>
    </citation>
    <scope>NUCLEOTIDE SEQUENCE [LARGE SCALE GENOMIC DNA]</scope>
    <source>
        <strain evidence="1">Cs-k2</strain>
    </source>
</reference>
<organism evidence="1 2">
    <name type="scientific">Clonorchis sinensis</name>
    <name type="common">Chinese liver fluke</name>
    <dbReference type="NCBI Taxonomy" id="79923"/>
    <lineage>
        <taxon>Eukaryota</taxon>
        <taxon>Metazoa</taxon>
        <taxon>Spiralia</taxon>
        <taxon>Lophotrochozoa</taxon>
        <taxon>Platyhelminthes</taxon>
        <taxon>Trematoda</taxon>
        <taxon>Digenea</taxon>
        <taxon>Opisthorchiida</taxon>
        <taxon>Opisthorchiata</taxon>
        <taxon>Opisthorchiidae</taxon>
        <taxon>Clonorchis</taxon>
    </lineage>
</organism>
<name>A0A419QAD7_CLOSI</name>
<dbReference type="EMBL" id="NIRI02000076">
    <property type="protein sequence ID" value="KAG5441956.1"/>
    <property type="molecule type" value="Genomic_DNA"/>
</dbReference>
<dbReference type="InParanoid" id="A0A419QAD7"/>
<keyword evidence="2" id="KW-1185">Reference proteome</keyword>
<accession>A0A419QAD7</accession>
<evidence type="ECO:0000313" key="1">
    <source>
        <dbReference type="EMBL" id="KAG5441956.1"/>
    </source>
</evidence>
<dbReference type="Proteomes" id="UP000286415">
    <property type="component" value="Unassembled WGS sequence"/>
</dbReference>